<sequence>MTTPPDDPHGQWHRLDPKSILAVGATTLASLLPVVVLMALGDTDVPTLLITVGIGLAVIALVLGGAAVNWYFTYYRVTEHRFERRAGKLSRSHRSIPRDRIRSVDLTAPPAHRLFGLSIVKIGTGQQAGENSELKLDAIATPRAEALRRELLRADTEPTGTATAEASEPGETEIARLRPLWLGYSMATVSLVLVVWGALVSAIGTLNNVLTTLGVFDTAGKWFETLPLWTGITVVVLILLILGVLGPFLLSLEMWWGFRLTREQDATLRVRRGLLTTRSLSLEERRLRGIELAEPLLLRWVGGARTNAVATGLGEQTETKQPDRKAILPPAPRAEADRVAAAVLRENRPVTDNCPVAAHPGAALRRRLTRALVGPVALVIALAVCGAMIGWMPSWVWIPALGTVPIAIGLAVDAYRNLGHALDGKYVITRSGTGIRRTVALRRSGVIGWRMKQSLFQRRSGLITISATTAAGAGVYAVRDVAVHDGLTFADEAVPDLLVPFLETRRSRKQPAHRVARSA</sequence>
<evidence type="ECO:0000313" key="3">
    <source>
        <dbReference type="EMBL" id="RCW42916.1"/>
    </source>
</evidence>
<dbReference type="InterPro" id="IPR005182">
    <property type="entry name" value="YdbS-like_PH"/>
</dbReference>
<dbReference type="EMBL" id="QPJC01000008">
    <property type="protein sequence ID" value="RCW42916.1"/>
    <property type="molecule type" value="Genomic_DNA"/>
</dbReference>
<dbReference type="PANTHER" id="PTHR34473">
    <property type="entry name" value="UPF0699 TRANSMEMBRANE PROTEIN YDBS"/>
    <property type="match status" value="1"/>
</dbReference>
<name>A0A368VSG8_9ACTN</name>
<dbReference type="InterPro" id="IPR014529">
    <property type="entry name" value="UCP026631"/>
</dbReference>
<dbReference type="RefSeq" id="WP_114453699.1">
    <property type="nucleotide sequence ID" value="NZ_QPJC01000008.1"/>
</dbReference>
<dbReference type="Pfam" id="PF03703">
    <property type="entry name" value="bPH_2"/>
    <property type="match status" value="2"/>
</dbReference>
<evidence type="ECO:0000313" key="4">
    <source>
        <dbReference type="Proteomes" id="UP000253495"/>
    </source>
</evidence>
<keyword evidence="1" id="KW-1133">Transmembrane helix</keyword>
<feature type="transmembrane region" description="Helical" evidence="1">
    <location>
        <begin position="181"/>
        <end position="206"/>
    </location>
</feature>
<proteinExistence type="predicted"/>
<accession>A0A368VSG8</accession>
<feature type="transmembrane region" description="Helical" evidence="1">
    <location>
        <begin position="226"/>
        <end position="252"/>
    </location>
</feature>
<organism evidence="3 4">
    <name type="scientific">Halopolyspora algeriensis</name>
    <dbReference type="NCBI Taxonomy" id="1500506"/>
    <lineage>
        <taxon>Bacteria</taxon>
        <taxon>Bacillati</taxon>
        <taxon>Actinomycetota</taxon>
        <taxon>Actinomycetes</taxon>
        <taxon>Actinomycetes incertae sedis</taxon>
        <taxon>Halopolyspora</taxon>
    </lineage>
</organism>
<feature type="transmembrane region" description="Helical" evidence="1">
    <location>
        <begin position="47"/>
        <end position="72"/>
    </location>
</feature>
<keyword evidence="4" id="KW-1185">Reference proteome</keyword>
<protein>
    <submittedName>
        <fullName evidence="3">Putative membrane protein</fullName>
    </submittedName>
</protein>
<evidence type="ECO:0000259" key="2">
    <source>
        <dbReference type="Pfam" id="PF03703"/>
    </source>
</evidence>
<dbReference type="PANTHER" id="PTHR34473:SF2">
    <property type="entry name" value="UPF0699 TRANSMEMBRANE PROTEIN YDBT"/>
    <property type="match status" value="1"/>
</dbReference>
<keyword evidence="1" id="KW-0812">Transmembrane</keyword>
<feature type="transmembrane region" description="Helical" evidence="1">
    <location>
        <begin position="371"/>
        <end position="389"/>
    </location>
</feature>
<reference evidence="3 4" key="1">
    <citation type="submission" date="2018-07" db="EMBL/GenBank/DDBJ databases">
        <title>Genomic Encyclopedia of Type Strains, Phase III (KMG-III): the genomes of soil and plant-associated and newly described type strains.</title>
        <authorList>
            <person name="Whitman W."/>
        </authorList>
    </citation>
    <scope>NUCLEOTIDE SEQUENCE [LARGE SCALE GENOMIC DNA]</scope>
    <source>
        <strain evidence="3 4">CECT 8575</strain>
    </source>
</reference>
<feature type="transmembrane region" description="Helical" evidence="1">
    <location>
        <begin position="20"/>
        <end position="41"/>
    </location>
</feature>
<comment type="caution">
    <text evidence="3">The sequence shown here is derived from an EMBL/GenBank/DDBJ whole genome shotgun (WGS) entry which is preliminary data.</text>
</comment>
<feature type="domain" description="YdbS-like PH" evidence="2">
    <location>
        <begin position="70"/>
        <end position="150"/>
    </location>
</feature>
<evidence type="ECO:0000256" key="1">
    <source>
        <dbReference type="SAM" id="Phobius"/>
    </source>
</evidence>
<gene>
    <name evidence="3" type="ORF">DFQ14_108176</name>
</gene>
<dbReference type="PIRSF" id="PIRSF026631">
    <property type="entry name" value="UCP026631"/>
    <property type="match status" value="1"/>
</dbReference>
<dbReference type="OrthoDB" id="4121259at2"/>
<keyword evidence="1" id="KW-0472">Membrane</keyword>
<feature type="domain" description="YdbS-like PH" evidence="2">
    <location>
        <begin position="415"/>
        <end position="484"/>
    </location>
</feature>
<dbReference type="Proteomes" id="UP000253495">
    <property type="component" value="Unassembled WGS sequence"/>
</dbReference>
<feature type="transmembrane region" description="Helical" evidence="1">
    <location>
        <begin position="395"/>
        <end position="415"/>
    </location>
</feature>
<dbReference type="AlphaFoldDB" id="A0A368VSG8"/>